<sequence length="415" mass="45728">MEELQQNKSALEGSGKPLLKNTNFLFLWAATLFSSFALAFFTFSQTWYIAKTLNLEASLGIVFVALSVPRLIFMIIGGALADKFPKKNIMFYSNIIRAILVATILTWFIVGDVTLYTFALFALFFGLADAFFWSADGSILPELVEKSRLTQANSLTQMTNQASVILGPVLGGILIKFTNYETIFSITILLLIVAAILVQKIQFTMPEQQNTDKGMFTSIKEGILYVKESPFLSTFLLCSAFLNLFLIGPMQVGFPLFVKNVLHGDSLQFSYLEASVGGGMAIGAVIVGLKNINRRRGLFCIIMMLLSGVFFLSINFSTVLWQALLAGMFYGITIAMAIVPLMAMIQSTVKEEMMGRVMSLLMLSSMGFIPLSYAFTSIALWAGIPIVTIMKSGAIAVIVFVLFVAIRVPVVRKFD</sequence>
<feature type="transmembrane region" description="Helical" evidence="7">
    <location>
        <begin position="183"/>
        <end position="203"/>
    </location>
</feature>
<evidence type="ECO:0000256" key="3">
    <source>
        <dbReference type="ARBA" id="ARBA00022475"/>
    </source>
</evidence>
<dbReference type="SUPFAM" id="SSF103473">
    <property type="entry name" value="MFS general substrate transporter"/>
    <property type="match status" value="1"/>
</dbReference>
<feature type="transmembrane region" description="Helical" evidence="7">
    <location>
        <begin position="268"/>
        <end position="289"/>
    </location>
</feature>
<name>A0AA44R9I6_9BACI</name>
<gene>
    <name evidence="9" type="ORF">BAQ49_20355</name>
</gene>
<evidence type="ECO:0000256" key="5">
    <source>
        <dbReference type="ARBA" id="ARBA00022989"/>
    </source>
</evidence>
<feature type="transmembrane region" description="Helical" evidence="7">
    <location>
        <begin position="24"/>
        <end position="45"/>
    </location>
</feature>
<keyword evidence="3" id="KW-1003">Cell membrane</keyword>
<dbReference type="Proteomes" id="UP000183185">
    <property type="component" value="Unassembled WGS sequence"/>
</dbReference>
<keyword evidence="5 7" id="KW-1133">Transmembrane helix</keyword>
<evidence type="ECO:0000313" key="10">
    <source>
        <dbReference type="Proteomes" id="UP000183185"/>
    </source>
</evidence>
<protein>
    <submittedName>
        <fullName evidence="9">Macrolide transporter</fullName>
    </submittedName>
</protein>
<feature type="transmembrane region" description="Helical" evidence="7">
    <location>
        <begin position="224"/>
        <end position="248"/>
    </location>
</feature>
<dbReference type="GO" id="GO:0005886">
    <property type="term" value="C:plasma membrane"/>
    <property type="evidence" value="ECO:0007669"/>
    <property type="project" value="UniProtKB-SubCell"/>
</dbReference>
<evidence type="ECO:0000256" key="2">
    <source>
        <dbReference type="ARBA" id="ARBA00022448"/>
    </source>
</evidence>
<dbReference type="GO" id="GO:0022857">
    <property type="term" value="F:transmembrane transporter activity"/>
    <property type="evidence" value="ECO:0007669"/>
    <property type="project" value="InterPro"/>
</dbReference>
<evidence type="ECO:0000256" key="7">
    <source>
        <dbReference type="SAM" id="Phobius"/>
    </source>
</evidence>
<comment type="caution">
    <text evidence="9">The sequence shown here is derived from an EMBL/GenBank/DDBJ whole genome shotgun (WGS) entry which is preliminary data.</text>
</comment>
<feature type="transmembrane region" description="Helical" evidence="7">
    <location>
        <begin position="57"/>
        <end position="77"/>
    </location>
</feature>
<dbReference type="PROSITE" id="PS50850">
    <property type="entry name" value="MFS"/>
    <property type="match status" value="1"/>
</dbReference>
<dbReference type="InterPro" id="IPR036259">
    <property type="entry name" value="MFS_trans_sf"/>
</dbReference>
<dbReference type="CDD" id="cd06173">
    <property type="entry name" value="MFS_MefA_like"/>
    <property type="match status" value="1"/>
</dbReference>
<dbReference type="AlphaFoldDB" id="A0AA44R9I6"/>
<evidence type="ECO:0000313" key="9">
    <source>
        <dbReference type="EMBL" id="OJE52058.1"/>
    </source>
</evidence>
<dbReference type="Gene3D" id="1.20.1250.20">
    <property type="entry name" value="MFS general substrate transporter like domains"/>
    <property type="match status" value="1"/>
</dbReference>
<feature type="transmembrane region" description="Helical" evidence="7">
    <location>
        <begin position="381"/>
        <end position="406"/>
    </location>
</feature>
<proteinExistence type="predicted"/>
<evidence type="ECO:0000259" key="8">
    <source>
        <dbReference type="PROSITE" id="PS50850"/>
    </source>
</evidence>
<comment type="subcellular location">
    <subcellularLocation>
        <location evidence="1">Cell membrane</location>
        <topology evidence="1">Multi-pass membrane protein</topology>
    </subcellularLocation>
</comment>
<evidence type="ECO:0000256" key="6">
    <source>
        <dbReference type="ARBA" id="ARBA00023136"/>
    </source>
</evidence>
<dbReference type="PANTHER" id="PTHR43266:SF9">
    <property type="entry name" value="PERMEASE, MAJOR FACILITATOR SUPERFAMILY-RELATED"/>
    <property type="match status" value="1"/>
</dbReference>
<dbReference type="PANTHER" id="PTHR43266">
    <property type="entry name" value="MACROLIDE-EFFLUX PROTEIN"/>
    <property type="match status" value="1"/>
</dbReference>
<accession>A0AA44R9I6</accession>
<reference evidence="9 10" key="1">
    <citation type="submission" date="2016-06" db="EMBL/GenBank/DDBJ databases">
        <title>First insights into the genetic diversity and population structure of in the Bacillus cereus group bacteria from diverse marine environments.</title>
        <authorList>
            <person name="Liu Y."/>
            <person name="Lai Q."/>
            <person name="Shao Z."/>
        </authorList>
    </citation>
    <scope>NUCLEOTIDE SEQUENCE [LARGE SCALE GENOMIC DNA]</scope>
    <source>
        <strain evidence="9 10">TD42</strain>
    </source>
</reference>
<evidence type="ECO:0000256" key="1">
    <source>
        <dbReference type="ARBA" id="ARBA00004651"/>
    </source>
</evidence>
<dbReference type="InterPro" id="IPR020846">
    <property type="entry name" value="MFS_dom"/>
</dbReference>
<dbReference type="EMBL" id="MACH01000006">
    <property type="protein sequence ID" value="OJE52058.1"/>
    <property type="molecule type" value="Genomic_DNA"/>
</dbReference>
<dbReference type="RefSeq" id="WP_071743939.1">
    <property type="nucleotide sequence ID" value="NZ_MACH01000006.1"/>
</dbReference>
<feature type="domain" description="Major facilitator superfamily (MFS) profile" evidence="8">
    <location>
        <begin position="23"/>
        <end position="409"/>
    </location>
</feature>
<feature type="transmembrane region" description="Helical" evidence="7">
    <location>
        <begin position="320"/>
        <end position="345"/>
    </location>
</feature>
<dbReference type="InterPro" id="IPR011701">
    <property type="entry name" value="MFS"/>
</dbReference>
<keyword evidence="4 7" id="KW-0812">Transmembrane</keyword>
<evidence type="ECO:0000256" key="4">
    <source>
        <dbReference type="ARBA" id="ARBA00022692"/>
    </source>
</evidence>
<feature type="transmembrane region" description="Helical" evidence="7">
    <location>
        <begin position="296"/>
        <end position="314"/>
    </location>
</feature>
<keyword evidence="2" id="KW-0813">Transport</keyword>
<dbReference type="Pfam" id="PF07690">
    <property type="entry name" value="MFS_1"/>
    <property type="match status" value="1"/>
</dbReference>
<keyword evidence="6 7" id="KW-0472">Membrane</keyword>
<feature type="transmembrane region" description="Helical" evidence="7">
    <location>
        <begin position="357"/>
        <end position="375"/>
    </location>
</feature>
<organism evidence="9 10">
    <name type="scientific">Bacillus proteolyticus</name>
    <dbReference type="NCBI Taxonomy" id="2026192"/>
    <lineage>
        <taxon>Bacteria</taxon>
        <taxon>Bacillati</taxon>
        <taxon>Bacillota</taxon>
        <taxon>Bacilli</taxon>
        <taxon>Bacillales</taxon>
        <taxon>Bacillaceae</taxon>
        <taxon>Bacillus</taxon>
        <taxon>Bacillus cereus group</taxon>
    </lineage>
</organism>